<keyword evidence="7 12" id="KW-0808">Transferase</keyword>
<dbReference type="GO" id="GO:0005789">
    <property type="term" value="C:endoplasmic reticulum membrane"/>
    <property type="evidence" value="ECO:0007669"/>
    <property type="project" value="UniProtKB-SubCell"/>
</dbReference>
<feature type="transmembrane region" description="Helical" evidence="12">
    <location>
        <begin position="470"/>
        <end position="489"/>
    </location>
</feature>
<keyword evidence="8 12" id="KW-0812">Transmembrane</keyword>
<dbReference type="GO" id="GO:0000009">
    <property type="term" value="F:alpha-1,6-mannosyltransferase activity"/>
    <property type="evidence" value="ECO:0007669"/>
    <property type="project" value="InterPro"/>
</dbReference>
<evidence type="ECO:0000256" key="5">
    <source>
        <dbReference type="ARBA" id="ARBA00022502"/>
    </source>
</evidence>
<keyword evidence="6 12" id="KW-0328">Glycosyltransferase</keyword>
<organism evidence="13 14">
    <name type="scientific">Teratosphaeria nubilosa</name>
    <dbReference type="NCBI Taxonomy" id="161662"/>
    <lineage>
        <taxon>Eukaryota</taxon>
        <taxon>Fungi</taxon>
        <taxon>Dikarya</taxon>
        <taxon>Ascomycota</taxon>
        <taxon>Pezizomycotina</taxon>
        <taxon>Dothideomycetes</taxon>
        <taxon>Dothideomycetidae</taxon>
        <taxon>Mycosphaerellales</taxon>
        <taxon>Teratosphaeriaceae</taxon>
        <taxon>Teratosphaeria</taxon>
    </lineage>
</organism>
<gene>
    <name evidence="13" type="ORF">EJ03DRAFT_345932</name>
</gene>
<evidence type="ECO:0000256" key="11">
    <source>
        <dbReference type="ARBA" id="ARBA00023136"/>
    </source>
</evidence>
<keyword evidence="14" id="KW-1185">Reference proteome</keyword>
<dbReference type="InterPro" id="IPR007315">
    <property type="entry name" value="PIG-V/Gpi18"/>
</dbReference>
<feature type="transmembrane region" description="Helical" evidence="12">
    <location>
        <begin position="338"/>
        <end position="360"/>
    </location>
</feature>
<keyword evidence="11 12" id="KW-0472">Membrane</keyword>
<evidence type="ECO:0000256" key="4">
    <source>
        <dbReference type="ARBA" id="ARBA00013795"/>
    </source>
</evidence>
<accession>A0A6G1KXM8</accession>
<proteinExistence type="inferred from homology"/>
<dbReference type="Proteomes" id="UP000799436">
    <property type="component" value="Unassembled WGS sequence"/>
</dbReference>
<feature type="transmembrane region" description="Helical" evidence="12">
    <location>
        <begin position="165"/>
        <end position="184"/>
    </location>
</feature>
<evidence type="ECO:0000256" key="8">
    <source>
        <dbReference type="ARBA" id="ARBA00022692"/>
    </source>
</evidence>
<evidence type="ECO:0000256" key="7">
    <source>
        <dbReference type="ARBA" id="ARBA00022679"/>
    </source>
</evidence>
<evidence type="ECO:0000256" key="2">
    <source>
        <dbReference type="ARBA" id="ARBA00004687"/>
    </source>
</evidence>
<comment type="function">
    <text evidence="12">Mannosyltransferase involved in glycosylphosphatidylinositol-anchor biosynthesis.</text>
</comment>
<dbReference type="GO" id="GO:0006506">
    <property type="term" value="P:GPI anchor biosynthetic process"/>
    <property type="evidence" value="ECO:0007669"/>
    <property type="project" value="UniProtKB-UniPathway"/>
</dbReference>
<comment type="similarity">
    <text evidence="3 12">Belongs to the PIGV family.</text>
</comment>
<evidence type="ECO:0000256" key="9">
    <source>
        <dbReference type="ARBA" id="ARBA00022824"/>
    </source>
</evidence>
<dbReference type="EC" id="2.4.1.-" evidence="12"/>
<sequence>MNVLQTYFSPTRIAHPAGRRGKAGAELRRTSSAHLPRLFGIWKLLILLAAVASPGPGYDTSTNIWIADPASGSKCIGYAVQRLTRWDGIYFATTSARGHLYEQEWAFSWLLGRITSTIAVLPLPPITLSALSAILLAHLTHYLAVIVLYHLIYTLVPTSPTKKQQLAFTTACLHIISPAGIFLSAPYAEAPFALFNFLGIYCYIKAIDNRLHTFADAYQLDACWTIAAGLSFGIASMLRSNGLLSGIPFVWDILVILPRLPQIIQTGEKEQLTRLISTLLAGLSLFLAFAFPQFLAYLEYCTEKARPWCTALPPSIYTFVQSHYWNVGLFRYWTLSNLPLFALAFPLGWIIVETAIPCLFQTHHLNRVLNSSTTADQKLQPYPPIPHTREERVFEYVLPRLALPQVVLVVMAATSFHVQILNRISSGYPVWYFILAVEICASGWDIEAESQALLRLFGNYDRIPSVTPEWVVRGMVIYAFVQAGLYASFMPPA</sequence>
<evidence type="ECO:0000256" key="10">
    <source>
        <dbReference type="ARBA" id="ARBA00022989"/>
    </source>
</evidence>
<keyword evidence="5 12" id="KW-0337">GPI-anchor biosynthesis</keyword>
<evidence type="ECO:0000313" key="14">
    <source>
        <dbReference type="Proteomes" id="UP000799436"/>
    </source>
</evidence>
<keyword evidence="10 12" id="KW-1133">Transmembrane helix</keyword>
<evidence type="ECO:0000256" key="6">
    <source>
        <dbReference type="ARBA" id="ARBA00022676"/>
    </source>
</evidence>
<comment type="caution">
    <text evidence="12">Lacks conserved residue(s) required for the propagation of feature annotation.</text>
</comment>
<dbReference type="UniPathway" id="UPA00196"/>
<dbReference type="EMBL" id="ML995903">
    <property type="protein sequence ID" value="KAF2765019.1"/>
    <property type="molecule type" value="Genomic_DNA"/>
</dbReference>
<feature type="transmembrane region" description="Helical" evidence="12">
    <location>
        <begin position="130"/>
        <end position="153"/>
    </location>
</feature>
<evidence type="ECO:0000256" key="1">
    <source>
        <dbReference type="ARBA" id="ARBA00004477"/>
    </source>
</evidence>
<evidence type="ECO:0000313" key="13">
    <source>
        <dbReference type="EMBL" id="KAF2765019.1"/>
    </source>
</evidence>
<feature type="transmembrane region" description="Helical" evidence="12">
    <location>
        <begin position="243"/>
        <end position="260"/>
    </location>
</feature>
<protein>
    <recommendedName>
        <fullName evidence="4 12">GPI mannosyltransferase 2</fullName>
        <ecNumber evidence="12">2.4.1.-</ecNumber>
    </recommendedName>
</protein>
<reference evidence="13" key="1">
    <citation type="journal article" date="2020" name="Stud. Mycol.">
        <title>101 Dothideomycetes genomes: a test case for predicting lifestyles and emergence of pathogens.</title>
        <authorList>
            <person name="Haridas S."/>
            <person name="Albert R."/>
            <person name="Binder M."/>
            <person name="Bloem J."/>
            <person name="Labutti K."/>
            <person name="Salamov A."/>
            <person name="Andreopoulos B."/>
            <person name="Baker S."/>
            <person name="Barry K."/>
            <person name="Bills G."/>
            <person name="Bluhm B."/>
            <person name="Cannon C."/>
            <person name="Castanera R."/>
            <person name="Culley D."/>
            <person name="Daum C."/>
            <person name="Ezra D."/>
            <person name="Gonzalez J."/>
            <person name="Henrissat B."/>
            <person name="Kuo A."/>
            <person name="Liang C."/>
            <person name="Lipzen A."/>
            <person name="Lutzoni F."/>
            <person name="Magnuson J."/>
            <person name="Mondo S."/>
            <person name="Nolan M."/>
            <person name="Ohm R."/>
            <person name="Pangilinan J."/>
            <person name="Park H.-J."/>
            <person name="Ramirez L."/>
            <person name="Alfaro M."/>
            <person name="Sun H."/>
            <person name="Tritt A."/>
            <person name="Yoshinaga Y."/>
            <person name="Zwiers L.-H."/>
            <person name="Turgeon B."/>
            <person name="Goodwin S."/>
            <person name="Spatafora J."/>
            <person name="Crous P."/>
            <person name="Grigoriev I."/>
        </authorList>
    </citation>
    <scope>NUCLEOTIDE SEQUENCE</scope>
    <source>
        <strain evidence="13">CBS 116005</strain>
    </source>
</reference>
<feature type="transmembrane region" description="Helical" evidence="12">
    <location>
        <begin position="272"/>
        <end position="291"/>
    </location>
</feature>
<comment type="pathway">
    <text evidence="2 12">Glycolipid biosynthesis; glycosylphosphatidylinositol-anchor biosynthesis.</text>
</comment>
<dbReference type="AlphaFoldDB" id="A0A6G1KXM8"/>
<dbReference type="PANTHER" id="PTHR12468:SF2">
    <property type="entry name" value="GPI MANNOSYLTRANSFERASE 2"/>
    <property type="match status" value="1"/>
</dbReference>
<dbReference type="PANTHER" id="PTHR12468">
    <property type="entry name" value="GPI MANNOSYLTRANSFERASE 2"/>
    <property type="match status" value="1"/>
</dbReference>
<comment type="subcellular location">
    <subcellularLocation>
        <location evidence="1 12">Endoplasmic reticulum membrane</location>
        <topology evidence="1 12">Multi-pass membrane protein</topology>
    </subcellularLocation>
</comment>
<evidence type="ECO:0000256" key="3">
    <source>
        <dbReference type="ARBA" id="ARBA00008698"/>
    </source>
</evidence>
<evidence type="ECO:0000256" key="12">
    <source>
        <dbReference type="RuleBase" id="RU363112"/>
    </source>
</evidence>
<name>A0A6G1KXM8_9PEZI</name>
<dbReference type="GO" id="GO:0004376">
    <property type="term" value="F:GPI mannosyltransferase activity"/>
    <property type="evidence" value="ECO:0007669"/>
    <property type="project" value="InterPro"/>
</dbReference>
<keyword evidence="9 12" id="KW-0256">Endoplasmic reticulum</keyword>
<dbReference type="Pfam" id="PF04188">
    <property type="entry name" value="Mannosyl_trans2"/>
    <property type="match status" value="1"/>
</dbReference>
<dbReference type="GO" id="GO:0031501">
    <property type="term" value="C:mannosyltransferase complex"/>
    <property type="evidence" value="ECO:0007669"/>
    <property type="project" value="TreeGrafter"/>
</dbReference>
<dbReference type="OrthoDB" id="10252502at2759"/>